<dbReference type="EMBL" id="HBFQ01011521">
    <property type="protein sequence ID" value="CAD8833743.1"/>
    <property type="molecule type" value="Transcribed_RNA"/>
</dbReference>
<feature type="region of interest" description="Disordered" evidence="1">
    <location>
        <begin position="222"/>
        <end position="270"/>
    </location>
</feature>
<gene>
    <name evidence="2" type="ORF">NSCI0253_LOCUS8091</name>
</gene>
<dbReference type="AlphaFoldDB" id="A0A7S0ZVF4"/>
<evidence type="ECO:0000313" key="2">
    <source>
        <dbReference type="EMBL" id="CAD8833743.1"/>
    </source>
</evidence>
<protein>
    <submittedName>
        <fullName evidence="2">Uncharacterized protein</fullName>
    </submittedName>
</protein>
<accession>A0A7S0ZVF4</accession>
<sequence>MWQPVTLAIAYALAGGVPVETDADLIEAYDDLVSAFQGLAEVAGSCRPCLLCAGLSTLALGTELLVYAWARTTWRKRCQKRQTRLCHRAGNEMLMEVLVEGSDGVGQCRPMGMHSAGKPVAQLLGSFGDPSVAHVAVEIPMAEEEEEYRAREPLPPQDVLAQGAEPVPIDDTTHVPKDLFERLVVAGRLAEERGRHRLYHSRGKQRLELASRLSHLISDTESEAYDLSPSSTASLADRPLSSGHADGCLSPFAVQPGPRESQLGSAQHSH</sequence>
<evidence type="ECO:0000256" key="1">
    <source>
        <dbReference type="SAM" id="MobiDB-lite"/>
    </source>
</evidence>
<organism evidence="2">
    <name type="scientific">Noctiluca scintillans</name>
    <name type="common">Sea sparkle</name>
    <name type="synonym">Red tide dinoflagellate</name>
    <dbReference type="NCBI Taxonomy" id="2966"/>
    <lineage>
        <taxon>Eukaryota</taxon>
        <taxon>Sar</taxon>
        <taxon>Alveolata</taxon>
        <taxon>Dinophyceae</taxon>
        <taxon>Noctilucales</taxon>
        <taxon>Noctilucaceae</taxon>
        <taxon>Noctiluca</taxon>
    </lineage>
</organism>
<name>A0A7S0ZVF4_NOCSC</name>
<proteinExistence type="predicted"/>
<reference evidence="2" key="1">
    <citation type="submission" date="2021-01" db="EMBL/GenBank/DDBJ databases">
        <authorList>
            <person name="Corre E."/>
            <person name="Pelletier E."/>
            <person name="Niang G."/>
            <person name="Scheremetjew M."/>
            <person name="Finn R."/>
            <person name="Kale V."/>
            <person name="Holt S."/>
            <person name="Cochrane G."/>
            <person name="Meng A."/>
            <person name="Brown T."/>
            <person name="Cohen L."/>
        </authorList>
    </citation>
    <scope>NUCLEOTIDE SEQUENCE</scope>
</reference>